<organism evidence="2">
    <name type="scientific">Klosneuvirus KNV1</name>
    <dbReference type="NCBI Taxonomy" id="1977640"/>
    <lineage>
        <taxon>Viruses</taxon>
        <taxon>Varidnaviria</taxon>
        <taxon>Bamfordvirae</taxon>
        <taxon>Nucleocytoviricota</taxon>
        <taxon>Megaviricetes</taxon>
        <taxon>Imitervirales</taxon>
        <taxon>Mimiviridae</taxon>
        <taxon>Klosneuvirinae</taxon>
        <taxon>Klosneuvirus</taxon>
    </lineage>
</organism>
<reference evidence="2" key="1">
    <citation type="journal article" date="2017" name="Science">
        <title>Giant viruses with an expanded complement of translation system components.</title>
        <authorList>
            <person name="Schulz F."/>
            <person name="Yutin N."/>
            <person name="Ivanova N.N."/>
            <person name="Ortega D.R."/>
            <person name="Lee T.K."/>
            <person name="Vierheilig J."/>
            <person name="Daims H."/>
            <person name="Horn M."/>
            <person name="Wagner M."/>
            <person name="Jensen G.J."/>
            <person name="Kyrpides N.C."/>
            <person name="Koonin E.V."/>
            <person name="Woyke T."/>
        </authorList>
    </citation>
    <scope>NUCLEOTIDE SEQUENCE</scope>
    <source>
        <strain evidence="2">KNV1</strain>
    </source>
</reference>
<evidence type="ECO:0000259" key="1">
    <source>
        <dbReference type="Pfam" id="PF00085"/>
    </source>
</evidence>
<evidence type="ECO:0000313" key="2">
    <source>
        <dbReference type="EMBL" id="ARF12333.1"/>
    </source>
</evidence>
<dbReference type="InterPro" id="IPR017937">
    <property type="entry name" value="Thioredoxin_CS"/>
</dbReference>
<name>A0A1V0SKU7_9VIRU</name>
<gene>
    <name evidence="2" type="ORF">Klosneuvirus_5_3</name>
</gene>
<feature type="domain" description="Thioredoxin" evidence="1">
    <location>
        <begin position="4"/>
        <end position="100"/>
    </location>
</feature>
<dbReference type="InterPro" id="IPR013766">
    <property type="entry name" value="Thioredoxin_domain"/>
</dbReference>
<dbReference type="Gene3D" id="3.40.30.10">
    <property type="entry name" value="Glutaredoxin"/>
    <property type="match status" value="1"/>
</dbReference>
<accession>A0A1V0SKU7</accession>
<protein>
    <submittedName>
        <fullName evidence="2">Thioredoxin</fullName>
    </submittedName>
</protein>
<dbReference type="Pfam" id="PF00085">
    <property type="entry name" value="Thioredoxin"/>
    <property type="match status" value="1"/>
</dbReference>
<proteinExistence type="predicted"/>
<dbReference type="InterPro" id="IPR036249">
    <property type="entry name" value="Thioredoxin-like_sf"/>
</dbReference>
<dbReference type="PROSITE" id="PS00194">
    <property type="entry name" value="THIOREDOXIN_1"/>
    <property type="match status" value="1"/>
</dbReference>
<sequence length="219" mass="25591">MPGKLIVLYHAEWCGPCKRFRPDWEKIKFIIDKLDCDDYKYVEYGDSCGENEISMCNTKTISPKVAKETVEMVKEYKGNIRGFPTLIMFENSKPKEFKGNIFQINDVIKFIGIPTSSFDKWKEEADKYFKKLCCDYENAKDCEYKCDEEKKEGGSHDKNAFEEYQEEGDGNFDQCGGGCDGNKCEFKGGKKVNNDDYYKMKYFKYKAKYIELKSRYSLS</sequence>
<dbReference type="CDD" id="cd02961">
    <property type="entry name" value="PDI_a_family"/>
    <property type="match status" value="1"/>
</dbReference>
<dbReference type="EMBL" id="KY684112">
    <property type="protein sequence ID" value="ARF12333.1"/>
    <property type="molecule type" value="Genomic_DNA"/>
</dbReference>
<dbReference type="PRINTS" id="PR00421">
    <property type="entry name" value="THIOREDOXIN"/>
</dbReference>
<dbReference type="SUPFAM" id="SSF52833">
    <property type="entry name" value="Thioredoxin-like"/>
    <property type="match status" value="1"/>
</dbReference>